<accession>D5ABD8</accession>
<evidence type="ECO:0000256" key="3">
    <source>
        <dbReference type="SAM" id="Phobius"/>
    </source>
</evidence>
<proteinExistence type="evidence at transcript level"/>
<dbReference type="AlphaFoldDB" id="D5ABD8"/>
<dbReference type="OMA" id="EANPECL"/>
<feature type="domain" description="Folate receptor-like" evidence="4">
    <location>
        <begin position="63"/>
        <end position="181"/>
    </location>
</feature>
<feature type="transmembrane region" description="Helical" evidence="3">
    <location>
        <begin position="12"/>
        <end position="32"/>
    </location>
</feature>
<dbReference type="EMBL" id="BT123541">
    <property type="protein sequence ID" value="ADE76857.1"/>
    <property type="molecule type" value="mRNA"/>
</dbReference>
<evidence type="ECO:0000256" key="1">
    <source>
        <dbReference type="ARBA" id="ARBA00022729"/>
    </source>
</evidence>
<feature type="transmembrane region" description="Helical" evidence="3">
    <location>
        <begin position="248"/>
        <end position="265"/>
    </location>
</feature>
<keyword evidence="3" id="KW-0812">Transmembrane</keyword>
<dbReference type="Pfam" id="PF03024">
    <property type="entry name" value="Folate_rec"/>
    <property type="match status" value="1"/>
</dbReference>
<evidence type="ECO:0000259" key="4">
    <source>
        <dbReference type="Pfam" id="PF03024"/>
    </source>
</evidence>
<sequence>MQRKEKRFSVRAFHCLTALLFTVCNLYCTLALTGHASGKCVSPGGSFPRFSSEGMPPRKSLKGSNDLTSCRIFRKKTCCSAAQTHPILLSIRKLASEGEASQECLALWELLECSICDPRVGVRPGPPVICKSFCDSVLQACADAFFAVDSLTEILMPCGSRDMICGRGLEWTSSGSQFCQLAGFSVIEPMDKSAGLENPFCFDGRTSIEMLDAWDRTSQTDSSKKVLDSSLLQEFYQWARQLDTGERISWAVGGMVLTAGIIFMSKRRGHSYRQKQAAFQRTKNMLEVRMKQQSVITFSPKSKKGGKKR</sequence>
<keyword evidence="2" id="KW-1015">Disulfide bond</keyword>
<protein>
    <recommendedName>
        <fullName evidence="4">Folate receptor-like domain-containing protein</fullName>
    </recommendedName>
</protein>
<dbReference type="PANTHER" id="PTHR37390">
    <property type="entry name" value="OS02G0592500 PROTEIN"/>
    <property type="match status" value="1"/>
</dbReference>
<organism evidence="5">
    <name type="scientific">Picea sitchensis</name>
    <name type="common">Sitka spruce</name>
    <name type="synonym">Pinus sitchensis</name>
    <dbReference type="NCBI Taxonomy" id="3332"/>
    <lineage>
        <taxon>Eukaryota</taxon>
        <taxon>Viridiplantae</taxon>
        <taxon>Streptophyta</taxon>
        <taxon>Embryophyta</taxon>
        <taxon>Tracheophyta</taxon>
        <taxon>Spermatophyta</taxon>
        <taxon>Pinopsida</taxon>
        <taxon>Pinidae</taxon>
        <taxon>Conifers I</taxon>
        <taxon>Pinales</taxon>
        <taxon>Pinaceae</taxon>
        <taxon>Picea</taxon>
    </lineage>
</organism>
<reference evidence="5" key="1">
    <citation type="submission" date="2010-04" db="EMBL/GenBank/DDBJ databases">
        <authorList>
            <person name="Reid K.E."/>
            <person name="Liao N."/>
            <person name="Chan S."/>
            <person name="Docking R."/>
            <person name="Taylor G."/>
            <person name="Moore R."/>
            <person name="Mayo M."/>
            <person name="Munro S."/>
            <person name="King J."/>
            <person name="Yanchuk A."/>
            <person name="Holt R."/>
            <person name="Jones S."/>
            <person name="Marra M."/>
            <person name="Ritland C.E."/>
            <person name="Ritland K."/>
            <person name="Bohlmann J."/>
        </authorList>
    </citation>
    <scope>NUCLEOTIDE SEQUENCE</scope>
    <source>
        <tissue evidence="5">Bud</tissue>
    </source>
</reference>
<evidence type="ECO:0000256" key="2">
    <source>
        <dbReference type="ARBA" id="ARBA00023157"/>
    </source>
</evidence>
<keyword evidence="3" id="KW-1133">Transmembrane helix</keyword>
<keyword evidence="3" id="KW-0472">Membrane</keyword>
<name>D5ABD8_PICSI</name>
<dbReference type="InterPro" id="IPR018143">
    <property type="entry name" value="Folate_rcpt-like"/>
</dbReference>
<keyword evidence="1" id="KW-0732">Signal</keyword>
<dbReference type="InterPro" id="IPR053305">
    <property type="entry name" value="Folate-binding_rcpt-like"/>
</dbReference>
<evidence type="ECO:0000313" key="5">
    <source>
        <dbReference type="EMBL" id="ADE76857.1"/>
    </source>
</evidence>
<dbReference type="PANTHER" id="PTHR37390:SF1">
    <property type="entry name" value="FOLATE-BINDING PROTEIN 1"/>
    <property type="match status" value="1"/>
</dbReference>